<dbReference type="Pfam" id="PF04591">
    <property type="entry name" value="DUF596"/>
    <property type="match status" value="1"/>
</dbReference>
<evidence type="ECO:0000313" key="2">
    <source>
        <dbReference type="Proteomes" id="UP001296921"/>
    </source>
</evidence>
<keyword evidence="2" id="KW-1185">Reference proteome</keyword>
<organism evidence="1 2">
    <name type="scientific">Limnobaculum allomyrinae</name>
    <dbReference type="NCBI Taxonomy" id="2791986"/>
    <lineage>
        <taxon>Bacteria</taxon>
        <taxon>Pseudomonadati</taxon>
        <taxon>Pseudomonadota</taxon>
        <taxon>Gammaproteobacteria</taxon>
        <taxon>Enterobacterales</taxon>
        <taxon>Budviciaceae</taxon>
        <taxon>Limnobaculum</taxon>
    </lineage>
</organism>
<accession>A0ABS1ISQ2</accession>
<name>A0ABS1ISQ2_9GAMM</name>
<comment type="caution">
    <text evidence="1">The sequence shown here is derived from an EMBL/GenBank/DDBJ whole genome shotgun (WGS) entry which is preliminary data.</text>
</comment>
<dbReference type="Proteomes" id="UP001296921">
    <property type="component" value="Unassembled WGS sequence"/>
</dbReference>
<evidence type="ECO:0000313" key="1">
    <source>
        <dbReference type="EMBL" id="MBK5144773.1"/>
    </source>
</evidence>
<protein>
    <submittedName>
        <fullName evidence="1">DUF596 domain-containing protein</fullName>
    </submittedName>
</protein>
<sequence length="121" mass="14046">MVTDNEYKTILKYAETQALNGLCAYIALFLLSSIHTEYEDFPFLKRKAIFFWFLEKLLKAGRIKLAKHGSFLKGTVSEQVKCFKLSFPKTEEEIENGLWFFDESCPGGAVWILEDGYLEWT</sequence>
<proteinExistence type="predicted"/>
<reference evidence="1 2" key="1">
    <citation type="submission" date="2020-11" db="EMBL/GenBank/DDBJ databases">
        <title>Insectihabitans protaetiae gen. nov. sp. nov. and Insectihabitans allomyrinae sp. nov., isolated from larvae of Protaetia brevitarsis seulensis and Allomyrina dichotoma, respectively.</title>
        <authorList>
            <person name="Lee S.D."/>
            <person name="Byeon Y.-S."/>
            <person name="Kim S.-M."/>
            <person name="Yang H.L."/>
            <person name="Kim I.S."/>
        </authorList>
    </citation>
    <scope>NUCLEOTIDE SEQUENCE [LARGE SCALE GENOMIC DNA]</scope>
    <source>
        <strain evidence="1 2">BWR-B9</strain>
    </source>
</reference>
<gene>
    <name evidence="1" type="ORF">I2494_13805</name>
</gene>
<dbReference type="InterPro" id="IPR007670">
    <property type="entry name" value="DUF596"/>
</dbReference>
<dbReference type="EMBL" id="JADRCR010000007">
    <property type="protein sequence ID" value="MBK5144773.1"/>
    <property type="molecule type" value="Genomic_DNA"/>
</dbReference>
<dbReference type="RefSeq" id="WP_218467342.1">
    <property type="nucleotide sequence ID" value="NZ_JADRCR010000007.1"/>
</dbReference>